<keyword evidence="1" id="KW-1133">Transmembrane helix</keyword>
<comment type="caution">
    <text evidence="2">The sequence shown here is derived from an EMBL/GenBank/DDBJ whole genome shotgun (WGS) entry which is preliminary data.</text>
</comment>
<evidence type="ECO:0008006" key="4">
    <source>
        <dbReference type="Google" id="ProtNLM"/>
    </source>
</evidence>
<protein>
    <recommendedName>
        <fullName evidence="4">DUF2474 family protein</fullName>
    </recommendedName>
</protein>
<keyword evidence="1" id="KW-0472">Membrane</keyword>
<dbReference type="Proteomes" id="UP001165498">
    <property type="component" value="Unassembled WGS sequence"/>
</dbReference>
<feature type="transmembrane region" description="Helical" evidence="1">
    <location>
        <begin position="21"/>
        <end position="41"/>
    </location>
</feature>
<reference evidence="2" key="1">
    <citation type="submission" date="2022-07" db="EMBL/GenBank/DDBJ databases">
        <title>Tahibacter sp., a new gammaproteobacterium isolated from the silt sample collected at pig farm.</title>
        <authorList>
            <person name="Chen H."/>
        </authorList>
    </citation>
    <scope>NUCLEOTIDE SEQUENCE</scope>
    <source>
        <strain evidence="2">P2K</strain>
    </source>
</reference>
<accession>A0ABT1QZ10</accession>
<keyword evidence="1" id="KW-0812">Transmembrane</keyword>
<evidence type="ECO:0000313" key="3">
    <source>
        <dbReference type="Proteomes" id="UP001165498"/>
    </source>
</evidence>
<gene>
    <name evidence="2" type="ORF">NM961_22675</name>
</gene>
<keyword evidence="3" id="KW-1185">Reference proteome</keyword>
<evidence type="ECO:0000313" key="2">
    <source>
        <dbReference type="EMBL" id="MCQ4167528.1"/>
    </source>
</evidence>
<name>A0ABT1QZ10_9GAMM</name>
<proteinExistence type="predicted"/>
<organism evidence="2 3">
    <name type="scientific">Tahibacter harae</name>
    <dbReference type="NCBI Taxonomy" id="2963937"/>
    <lineage>
        <taxon>Bacteria</taxon>
        <taxon>Pseudomonadati</taxon>
        <taxon>Pseudomonadota</taxon>
        <taxon>Gammaproteobacteria</taxon>
        <taxon>Lysobacterales</taxon>
        <taxon>Rhodanobacteraceae</taxon>
        <taxon>Tahibacter</taxon>
    </lineage>
</organism>
<evidence type="ECO:0000256" key="1">
    <source>
        <dbReference type="SAM" id="Phobius"/>
    </source>
</evidence>
<dbReference type="RefSeq" id="WP_255916714.1">
    <property type="nucleotide sequence ID" value="NZ_JANFQO010000033.1"/>
</dbReference>
<sequence>MNMPTSQFDPAQRRAAVRRTAWFVVGVVALIYAGFFVRALLLMGNTP</sequence>
<dbReference type="EMBL" id="JANFQO010000033">
    <property type="protein sequence ID" value="MCQ4167528.1"/>
    <property type="molecule type" value="Genomic_DNA"/>
</dbReference>